<comment type="similarity">
    <text evidence="2 7">Belongs to the UPF0056 (MarC) family.</text>
</comment>
<feature type="transmembrane region" description="Helical" evidence="7">
    <location>
        <begin position="138"/>
        <end position="161"/>
    </location>
</feature>
<dbReference type="PANTHER" id="PTHR33508:SF10">
    <property type="entry name" value="UPF0056 INNER MEMBRANE PROTEIN YHGN"/>
    <property type="match status" value="1"/>
</dbReference>
<protein>
    <recommendedName>
        <fullName evidence="7">UPF0056 membrane protein</fullName>
    </recommendedName>
</protein>
<feature type="transmembrane region" description="Helical" evidence="7">
    <location>
        <begin position="45"/>
        <end position="65"/>
    </location>
</feature>
<evidence type="ECO:0000313" key="9">
    <source>
        <dbReference type="Proteomes" id="UP000061704"/>
    </source>
</evidence>
<name>C5WCE3_9ENTR</name>
<evidence type="ECO:0000256" key="5">
    <source>
        <dbReference type="ARBA" id="ARBA00022989"/>
    </source>
</evidence>
<dbReference type="NCBIfam" id="TIGR00427">
    <property type="entry name" value="NAAT family transporter"/>
    <property type="match status" value="1"/>
</dbReference>
<accession>C5WCE3</accession>
<evidence type="ECO:0000313" key="8">
    <source>
        <dbReference type="EMBL" id="BAH82999.1"/>
    </source>
</evidence>
<dbReference type="EMBL" id="AP010872">
    <property type="protein sequence ID" value="BAH82999.1"/>
    <property type="molecule type" value="Genomic_DNA"/>
</dbReference>
<sequence>MNKIINTTILLFLIMDPIGNLPVFMSILKNLNRTRQIIVLCREMFIALILMILFLFGGEHILLLLNLKTESVSIAGGIILYLIAINMIFPVSDTSNILLDSEEPFIVPLAIPLIAGPSLLATLMLLSHQYTNQMQKLIYALLVAWISTVVILLLSSFFLRLLGDKGVNALERLMGLVLIMIATQMFLDGIRSYLTI</sequence>
<dbReference type="InterPro" id="IPR002771">
    <property type="entry name" value="Multi_antbiot-R_MarC"/>
</dbReference>
<keyword evidence="5 7" id="KW-1133">Transmembrane helix</keyword>
<feature type="transmembrane region" description="Helical" evidence="7">
    <location>
        <begin position="72"/>
        <end position="92"/>
    </location>
</feature>
<evidence type="ECO:0000256" key="7">
    <source>
        <dbReference type="RuleBase" id="RU362048"/>
    </source>
</evidence>
<feature type="transmembrane region" description="Helical" evidence="7">
    <location>
        <begin position="104"/>
        <end position="126"/>
    </location>
</feature>
<keyword evidence="6 7" id="KW-0472">Membrane</keyword>
<dbReference type="Pfam" id="PF01914">
    <property type="entry name" value="MarC"/>
    <property type="match status" value="1"/>
</dbReference>
<evidence type="ECO:0000256" key="3">
    <source>
        <dbReference type="ARBA" id="ARBA00022475"/>
    </source>
</evidence>
<dbReference type="OrthoDB" id="21094at2"/>
<keyword evidence="4 7" id="KW-0812">Transmembrane</keyword>
<dbReference type="HOGENOM" id="CLU_079909_1_1_6"/>
<organism evidence="8 9">
    <name type="scientific">Candidatus Ishikawaella capsulata Mpkobe</name>
    <dbReference type="NCBI Taxonomy" id="476281"/>
    <lineage>
        <taxon>Bacteria</taxon>
        <taxon>Pseudomonadati</taxon>
        <taxon>Pseudomonadota</taxon>
        <taxon>Gammaproteobacteria</taxon>
        <taxon>Enterobacterales</taxon>
        <taxon>Enterobacteriaceae</taxon>
        <taxon>Candidatus Ishikawella</taxon>
    </lineage>
</organism>
<proteinExistence type="inferred from homology"/>
<feature type="transmembrane region" description="Helical" evidence="7">
    <location>
        <begin position="7"/>
        <end position="25"/>
    </location>
</feature>
<dbReference type="RefSeq" id="WP_041068816.1">
    <property type="nucleotide sequence ID" value="NZ_AP010872.1"/>
</dbReference>
<comment type="subcellular location">
    <subcellularLocation>
        <location evidence="1 7">Cell membrane</location>
        <topology evidence="1 7">Multi-pass membrane protein</topology>
    </subcellularLocation>
</comment>
<keyword evidence="9" id="KW-1185">Reference proteome</keyword>
<dbReference type="PANTHER" id="PTHR33508">
    <property type="entry name" value="UPF0056 MEMBRANE PROTEIN YHCE"/>
    <property type="match status" value="1"/>
</dbReference>
<dbReference type="KEGG" id="icp:ICMP_138"/>
<keyword evidence="3" id="KW-1003">Cell membrane</keyword>
<dbReference type="AlphaFoldDB" id="C5WCE3"/>
<gene>
    <name evidence="8" type="primary">yhgN</name>
    <name evidence="8" type="ORF">ICMP_138</name>
</gene>
<dbReference type="Proteomes" id="UP000061704">
    <property type="component" value="Chromosome"/>
</dbReference>
<evidence type="ECO:0000256" key="1">
    <source>
        <dbReference type="ARBA" id="ARBA00004651"/>
    </source>
</evidence>
<dbReference type="GO" id="GO:0005886">
    <property type="term" value="C:plasma membrane"/>
    <property type="evidence" value="ECO:0007669"/>
    <property type="project" value="UniProtKB-SubCell"/>
</dbReference>
<dbReference type="NCBIfam" id="NF008010">
    <property type="entry name" value="PRK10739.1"/>
    <property type="match status" value="1"/>
</dbReference>
<feature type="transmembrane region" description="Helical" evidence="7">
    <location>
        <begin position="173"/>
        <end position="194"/>
    </location>
</feature>
<reference evidence="8 9" key="1">
    <citation type="journal article" date="2011" name="Genome Biol. Evol.">
        <title>Reductive evolution of bacterial genome in insect gut environment.</title>
        <authorList>
            <person name="Nikoh N."/>
            <person name="Hosokawa T."/>
            <person name="Ohshima K."/>
            <person name="Hattori M."/>
            <person name="Fukatsu T."/>
        </authorList>
    </citation>
    <scope>NUCLEOTIDE SEQUENCE [LARGE SCALE GENOMIC DNA]</scope>
    <source>
        <strain evidence="8 9">Mpkobe</strain>
    </source>
</reference>
<evidence type="ECO:0000256" key="4">
    <source>
        <dbReference type="ARBA" id="ARBA00022692"/>
    </source>
</evidence>
<evidence type="ECO:0000256" key="2">
    <source>
        <dbReference type="ARBA" id="ARBA00009784"/>
    </source>
</evidence>
<evidence type="ECO:0000256" key="6">
    <source>
        <dbReference type="ARBA" id="ARBA00023136"/>
    </source>
</evidence>